<sequence length="327" mass="36811">MSQLCVCDPQGTARALGPLLAKGGEGAVYPLRERNDILIKWYHPEQLRKRSSILQPKVEAMCGMAAAQKLDSLSWPLFSVYDESGSWIGYTMRRAQGKQLFLLAHAVLYKRHFGQLDRSRIVGYLLDLLARIEQLHRAGIMIGDYNLNNFLADPQSGKVALLDCDSYQVHAGKHRFACPVGSADMTPKEHQNRAFSELVRTEQSEAFSVAIVLFKCLMLGRHPYDIVGGEDPVTNLCRGNFAYGTGNRGIPQGAWYNIWSHMPHRLKQMFITTFTDGADDPQCRPSLSDWQEALQLYGREMAKGWHARDIVPAQPKSSEYRGNRAEP</sequence>
<dbReference type="OrthoDB" id="1022767at2"/>
<dbReference type="STRING" id="1821621.A8C75_06720"/>
<organism evidence="2 3">
    <name type="scientific">Marinobacterium aestuarii</name>
    <dbReference type="NCBI Taxonomy" id="1821621"/>
    <lineage>
        <taxon>Bacteria</taxon>
        <taxon>Pseudomonadati</taxon>
        <taxon>Pseudomonadota</taxon>
        <taxon>Gammaproteobacteria</taxon>
        <taxon>Oceanospirillales</taxon>
        <taxon>Oceanospirillaceae</taxon>
        <taxon>Marinobacterium</taxon>
    </lineage>
</organism>
<keyword evidence="2" id="KW-0808">Transferase</keyword>
<evidence type="ECO:0000259" key="1">
    <source>
        <dbReference type="PROSITE" id="PS50011"/>
    </source>
</evidence>
<dbReference type="RefSeq" id="WP_067379781.1">
    <property type="nucleotide sequence ID" value="NZ_CP015839.1"/>
</dbReference>
<accession>A0A1A9EWG3</accession>
<keyword evidence="3" id="KW-1185">Reference proteome</keyword>
<dbReference type="GO" id="GO:0004672">
    <property type="term" value="F:protein kinase activity"/>
    <property type="evidence" value="ECO:0007669"/>
    <property type="project" value="InterPro"/>
</dbReference>
<dbReference type="InterPro" id="IPR000719">
    <property type="entry name" value="Prot_kinase_dom"/>
</dbReference>
<dbReference type="PROSITE" id="PS50011">
    <property type="entry name" value="PROTEIN_KINASE_DOM"/>
    <property type="match status" value="1"/>
</dbReference>
<dbReference type="EMBL" id="CP015839">
    <property type="protein sequence ID" value="ANG62215.1"/>
    <property type="molecule type" value="Genomic_DNA"/>
</dbReference>
<protein>
    <submittedName>
        <fullName evidence="2">Kinase</fullName>
    </submittedName>
</protein>
<dbReference type="GO" id="GO:0005524">
    <property type="term" value="F:ATP binding"/>
    <property type="evidence" value="ECO:0007669"/>
    <property type="project" value="InterPro"/>
</dbReference>
<gene>
    <name evidence="2" type="ORF">A8C75_06720</name>
</gene>
<keyword evidence="2" id="KW-0418">Kinase</keyword>
<dbReference type="Proteomes" id="UP000078070">
    <property type="component" value="Chromosome"/>
</dbReference>
<dbReference type="SUPFAM" id="SSF56112">
    <property type="entry name" value="Protein kinase-like (PK-like)"/>
    <property type="match status" value="1"/>
</dbReference>
<proteinExistence type="predicted"/>
<feature type="domain" description="Protein kinase" evidence="1">
    <location>
        <begin position="14"/>
        <end position="297"/>
    </location>
</feature>
<dbReference type="KEGG" id="mars:A8C75_06720"/>
<name>A0A1A9EWG3_9GAMM</name>
<reference evidence="2 3" key="2">
    <citation type="journal article" date="2018" name="Int. J. Syst. Evol. Microbiol.">
        <title>Marinobacterium aestuarii sp. nov., a benzene-degrading marine bacterium isolated from estuary sediment.</title>
        <authorList>
            <person name="Bae S.S."/>
            <person name="Jung J."/>
            <person name="Chung D."/>
            <person name="Baek K."/>
        </authorList>
    </citation>
    <scope>NUCLEOTIDE SEQUENCE [LARGE SCALE GENOMIC DNA]</scope>
    <source>
        <strain evidence="2 3">ST58-10</strain>
    </source>
</reference>
<dbReference type="AlphaFoldDB" id="A0A1A9EWG3"/>
<reference evidence="3" key="1">
    <citation type="submission" date="2016-05" db="EMBL/GenBank/DDBJ databases">
        <authorList>
            <person name="Baek K."/>
            <person name="Yang S.-J."/>
        </authorList>
    </citation>
    <scope>NUCLEOTIDE SEQUENCE [LARGE SCALE GENOMIC DNA]</scope>
    <source>
        <strain evidence="3">ST58-10</strain>
    </source>
</reference>
<dbReference type="InterPro" id="IPR011009">
    <property type="entry name" value="Kinase-like_dom_sf"/>
</dbReference>
<evidence type="ECO:0000313" key="2">
    <source>
        <dbReference type="EMBL" id="ANG62215.1"/>
    </source>
</evidence>
<dbReference type="Gene3D" id="1.10.510.10">
    <property type="entry name" value="Transferase(Phosphotransferase) domain 1"/>
    <property type="match status" value="1"/>
</dbReference>
<evidence type="ECO:0000313" key="3">
    <source>
        <dbReference type="Proteomes" id="UP000078070"/>
    </source>
</evidence>